<dbReference type="InterPro" id="IPR000719">
    <property type="entry name" value="Prot_kinase_dom"/>
</dbReference>
<dbReference type="Gene3D" id="1.10.510.10">
    <property type="entry name" value="Transferase(Phosphotransferase) domain 1"/>
    <property type="match status" value="1"/>
</dbReference>
<dbReference type="InterPro" id="IPR008266">
    <property type="entry name" value="Tyr_kinase_AS"/>
</dbReference>
<feature type="compositionally biased region" description="Low complexity" evidence="1">
    <location>
        <begin position="395"/>
        <end position="404"/>
    </location>
</feature>
<evidence type="ECO:0000313" key="4">
    <source>
        <dbReference type="Proteomes" id="UP000663850"/>
    </source>
</evidence>
<feature type="region of interest" description="Disordered" evidence="1">
    <location>
        <begin position="391"/>
        <end position="422"/>
    </location>
</feature>
<dbReference type="PROSITE" id="PS50011">
    <property type="entry name" value="PROTEIN_KINASE_DOM"/>
    <property type="match status" value="1"/>
</dbReference>
<sequence>MNESDIQLGRYMLEMRSTQPSRAAGYGVQFMKDHASFWYSDADSTITSAPVPINSPSFVRAIMHLARATAVDIGYLPDFLDDDQRTTTQIVDSQLVIRHTKYQIIEVISLARAIHGRCTCVLAAKNPEGMEVAIKLNWQVTTRSNEVSMLQLARSCNVNGVVDVLDWIDLRKLSDGRRARLPPAMQLKLQLEDRWLRVIVLPLCMPLYKVLDPKVFLKACISLLDAIHGLYTNAKILHRDVSVNNLMVKKNDPAEGVLIDLDLGHAIPDDGKQPGPTSLHRTGTLPFMALDLLHGQSEYPHYHRHDLESFVYVLVWIVGKYEMGVEANRDLFRSWCEGNWSTIASDKLAFLEFSGHHASFKPTSTFHVLETLIYELRSTIGEAHSKFRKARARPRIASAPPNRAQSLDVDSSSGGKCRRATTPMDQQTVYPEELPNLTYSTLRGLLENALDELSPKT</sequence>
<dbReference type="PANTHER" id="PTHR38248:SF2">
    <property type="entry name" value="FUNK1 11"/>
    <property type="match status" value="1"/>
</dbReference>
<name>A0A8H3H438_9AGAM</name>
<evidence type="ECO:0000256" key="1">
    <source>
        <dbReference type="SAM" id="MobiDB-lite"/>
    </source>
</evidence>
<organism evidence="3 4">
    <name type="scientific">Rhizoctonia solani</name>
    <dbReference type="NCBI Taxonomy" id="456999"/>
    <lineage>
        <taxon>Eukaryota</taxon>
        <taxon>Fungi</taxon>
        <taxon>Dikarya</taxon>
        <taxon>Basidiomycota</taxon>
        <taxon>Agaricomycotina</taxon>
        <taxon>Agaricomycetes</taxon>
        <taxon>Cantharellales</taxon>
        <taxon>Ceratobasidiaceae</taxon>
        <taxon>Rhizoctonia</taxon>
    </lineage>
</organism>
<dbReference type="InterPro" id="IPR011009">
    <property type="entry name" value="Kinase-like_dom_sf"/>
</dbReference>
<dbReference type="PROSITE" id="PS00109">
    <property type="entry name" value="PROTEIN_KINASE_TYR"/>
    <property type="match status" value="1"/>
</dbReference>
<dbReference type="SUPFAM" id="SSF56112">
    <property type="entry name" value="Protein kinase-like (PK-like)"/>
    <property type="match status" value="1"/>
</dbReference>
<dbReference type="EMBL" id="CAJMWZ010003826">
    <property type="protein sequence ID" value="CAE6479348.1"/>
    <property type="molecule type" value="Genomic_DNA"/>
</dbReference>
<dbReference type="Pfam" id="PF17667">
    <property type="entry name" value="Pkinase_fungal"/>
    <property type="match status" value="2"/>
</dbReference>
<accession>A0A8H3H438</accession>
<dbReference type="Proteomes" id="UP000663850">
    <property type="component" value="Unassembled WGS sequence"/>
</dbReference>
<dbReference type="GO" id="GO:0005524">
    <property type="term" value="F:ATP binding"/>
    <property type="evidence" value="ECO:0007669"/>
    <property type="project" value="InterPro"/>
</dbReference>
<dbReference type="GO" id="GO:0004672">
    <property type="term" value="F:protein kinase activity"/>
    <property type="evidence" value="ECO:0007669"/>
    <property type="project" value="InterPro"/>
</dbReference>
<protein>
    <recommendedName>
        <fullName evidence="2">Protein kinase domain-containing protein</fullName>
    </recommendedName>
</protein>
<dbReference type="SMART" id="SM00220">
    <property type="entry name" value="S_TKc"/>
    <property type="match status" value="1"/>
</dbReference>
<comment type="caution">
    <text evidence="3">The sequence shown here is derived from an EMBL/GenBank/DDBJ whole genome shotgun (WGS) entry which is preliminary data.</text>
</comment>
<dbReference type="PANTHER" id="PTHR38248">
    <property type="entry name" value="FUNK1 6"/>
    <property type="match status" value="1"/>
</dbReference>
<evidence type="ECO:0000313" key="3">
    <source>
        <dbReference type="EMBL" id="CAE6479348.1"/>
    </source>
</evidence>
<feature type="domain" description="Protein kinase" evidence="2">
    <location>
        <begin position="107"/>
        <end position="457"/>
    </location>
</feature>
<gene>
    <name evidence="3" type="ORF">RDB_LOCUS73058</name>
</gene>
<proteinExistence type="predicted"/>
<dbReference type="InterPro" id="IPR040976">
    <property type="entry name" value="Pkinase_fungal"/>
</dbReference>
<dbReference type="AlphaFoldDB" id="A0A8H3H438"/>
<evidence type="ECO:0000259" key="2">
    <source>
        <dbReference type="PROSITE" id="PS50011"/>
    </source>
</evidence>
<reference evidence="3" key="1">
    <citation type="submission" date="2021-01" db="EMBL/GenBank/DDBJ databases">
        <authorList>
            <person name="Kaushik A."/>
        </authorList>
    </citation>
    <scope>NUCLEOTIDE SEQUENCE</scope>
    <source>
        <strain evidence="3">Type strain: AG8-Rh-89/</strain>
    </source>
</reference>